<dbReference type="SUPFAM" id="SSF56112">
    <property type="entry name" value="Protein kinase-like (PK-like)"/>
    <property type="match status" value="1"/>
</dbReference>
<feature type="domain" description="Protein kinase" evidence="1">
    <location>
        <begin position="4"/>
        <end position="286"/>
    </location>
</feature>
<dbReference type="Gene3D" id="1.10.510.10">
    <property type="entry name" value="Transferase(Phosphotransferase) domain 1"/>
    <property type="match status" value="1"/>
</dbReference>
<protein>
    <recommendedName>
        <fullName evidence="1">Protein kinase domain-containing protein</fullName>
    </recommendedName>
</protein>
<evidence type="ECO:0000313" key="2">
    <source>
        <dbReference type="EMBL" id="CBY19654.1"/>
    </source>
</evidence>
<dbReference type="EMBL" id="FN653052">
    <property type="protein sequence ID" value="CBY19654.1"/>
    <property type="molecule type" value="Genomic_DNA"/>
</dbReference>
<dbReference type="InterPro" id="IPR045906">
    <property type="entry name" value="ULK4"/>
</dbReference>
<gene>
    <name evidence="2" type="ORF">GSOID_T00011080001</name>
</gene>
<evidence type="ECO:0000313" key="3">
    <source>
        <dbReference type="Proteomes" id="UP000001307"/>
    </source>
</evidence>
<dbReference type="GO" id="GO:0004672">
    <property type="term" value="F:protein kinase activity"/>
    <property type="evidence" value="ECO:0007669"/>
    <property type="project" value="InterPro"/>
</dbReference>
<dbReference type="Pfam" id="PF23606">
    <property type="entry name" value="HEAT_ULK4"/>
    <property type="match status" value="1"/>
</dbReference>
<dbReference type="PANTHER" id="PTHR46240">
    <property type="entry name" value="SER/THR PROTEIN KINASE ULK4"/>
    <property type="match status" value="1"/>
</dbReference>
<sequence length="1254" mass="140735">MENYIIYEEIGKGEATTVYKGRRKETINFVAVLSIQKSRRAAVTNWVRIAHQITDDYVVHFHEWYETTNHLWLVLELCTGGSLQDILDQDERLPLSEIKKMALDLCRGIHQLHKNDICVGDLSPSRLLLDGPGVVKINNLSCAHFESEEIEAIYQSVVDEVTQGIEADSLDEGGENAFTNPVRNIAYHSPQALVGHVTLSADIWSLGSILYRMFTGTLMYKGDEIDDVLMQIKKDSPKSKIDAMKNLDENAKPEEFKNFKDLLHSLLEYEFEKRPTIETVLDHPFWGSKNPQETTIRDEEDAEKTLTQSMMDRSIEVQPENTLRRQKTELLKSINSRRPSKSLVSTSVVDMGLQESTSVPTQSLTRISAISSSHNLDETEISIMENIPAKKRTLSADPESFLSKQRKSNSAITDTKFLPEDISKFEFENISDENQWKAIFHRIHESIQESSSKVLISILNWLGVELPKSTEFSRRFWLETPIICAFSKNIRQSNENRGRFAKVFAIAAISAENRLDFEDSSTEKNFKDALLALADSLREQFSRNGKQKLQLLSTLGQMLLITAKIESIERPHSESAAIPVLCPPPCYSLVTRCLSVGEESQVQSIAAQIIENHVFLSPRSRFCHSGTEAGLQLWSMATRSSSDTIKTAGFSALAQVCSRTPLQANSILEKIGLPKFFDTLYAAPQKCQALMMTIIGVVFLPNPRASSRAMANRVCQHRDIHSKLIRLADSPSWLVRAKSFLCISLMLQNQPDNLQNMCKMKLVAVVEREAKRIGGVDATEKTFSHFCLTNLIEQANALIPVIVSYCTDALEDAAARKHPSTGQLKSLREKLPGLSILPHLMSSSVFRPSLIKEEFLENICRLATLCSGENRIESSLGDDIWKPLLDSIISVFEVTCARPELLSSNHSVIQAAIPMLIMMILTEDNSKMLYIKLLSEILAIRSDLIDHGESEGDVEVNYDKLERLFDSFPQMLLSDSPLPLLTLKCLHHLAIIFPEDFLKILPRSGVLEVLVTLTEIQMTEKAEQSLQKALMSILTQIWNLNSEAIVRTLLDNDILEHTIKFVTSLEDSDYDLVLEIYRTCRAMVQAVSEFVKVALKAKSQNAPAQVLRSTGKMADFLLHRCASLEGLIPFILQNFEILPVTSSIETVKDDKQRSSELVSLACSTVSLTLHMWGADSCQNLYNSENLDQLVVLIEIGNSRNQRLILKLLRKSIQNKSAKAKIVAHSKTVAQIKALSASSTQDIQLLASDILQNLS</sequence>
<organism evidence="2">
    <name type="scientific">Oikopleura dioica</name>
    <name type="common">Tunicate</name>
    <dbReference type="NCBI Taxonomy" id="34765"/>
    <lineage>
        <taxon>Eukaryota</taxon>
        <taxon>Metazoa</taxon>
        <taxon>Chordata</taxon>
        <taxon>Tunicata</taxon>
        <taxon>Appendicularia</taxon>
        <taxon>Copelata</taxon>
        <taxon>Oikopleuridae</taxon>
        <taxon>Oikopleura</taxon>
    </lineage>
</organism>
<dbReference type="InParanoid" id="E4XHU6"/>
<dbReference type="OrthoDB" id="24822at2759"/>
<dbReference type="InterPro" id="IPR000719">
    <property type="entry name" value="Prot_kinase_dom"/>
</dbReference>
<dbReference type="Gene3D" id="3.30.200.20">
    <property type="entry name" value="Phosphorylase Kinase, domain 1"/>
    <property type="match status" value="1"/>
</dbReference>
<dbReference type="PROSITE" id="PS50011">
    <property type="entry name" value="PROTEIN_KINASE_DOM"/>
    <property type="match status" value="1"/>
</dbReference>
<dbReference type="SUPFAM" id="SSF48371">
    <property type="entry name" value="ARM repeat"/>
    <property type="match status" value="2"/>
</dbReference>
<dbReference type="InterPro" id="IPR056981">
    <property type="entry name" value="HEAT_ULK4_RUNKEL"/>
</dbReference>
<dbReference type="InterPro" id="IPR016024">
    <property type="entry name" value="ARM-type_fold"/>
</dbReference>
<dbReference type="PANTHER" id="PTHR46240:SF1">
    <property type="entry name" value="SERINE_THREONINE-PROTEIN KINASE ULK4"/>
    <property type="match status" value="1"/>
</dbReference>
<dbReference type="FunCoup" id="E4XHU6">
    <property type="interactions" value="91"/>
</dbReference>
<dbReference type="InterPro" id="IPR011009">
    <property type="entry name" value="Kinase-like_dom_sf"/>
</dbReference>
<dbReference type="AlphaFoldDB" id="E4XHU6"/>
<evidence type="ECO:0000259" key="1">
    <source>
        <dbReference type="PROSITE" id="PS50011"/>
    </source>
</evidence>
<accession>E4XHU6</accession>
<dbReference type="Gene3D" id="1.25.10.10">
    <property type="entry name" value="Leucine-rich Repeat Variant"/>
    <property type="match status" value="1"/>
</dbReference>
<keyword evidence="3" id="KW-1185">Reference proteome</keyword>
<dbReference type="Pfam" id="PF00069">
    <property type="entry name" value="Pkinase"/>
    <property type="match status" value="1"/>
</dbReference>
<name>E4XHU6_OIKDI</name>
<dbReference type="GO" id="GO:0005524">
    <property type="term" value="F:ATP binding"/>
    <property type="evidence" value="ECO:0007669"/>
    <property type="project" value="InterPro"/>
</dbReference>
<dbReference type="InterPro" id="IPR011989">
    <property type="entry name" value="ARM-like"/>
</dbReference>
<dbReference type="Proteomes" id="UP000001307">
    <property type="component" value="Unassembled WGS sequence"/>
</dbReference>
<reference evidence="2" key="1">
    <citation type="journal article" date="2010" name="Science">
        <title>Plasticity of animal genome architecture unmasked by rapid evolution of a pelagic tunicate.</title>
        <authorList>
            <person name="Denoeud F."/>
            <person name="Henriet S."/>
            <person name="Mungpakdee S."/>
            <person name="Aury J.M."/>
            <person name="Da Silva C."/>
            <person name="Brinkmann H."/>
            <person name="Mikhaleva J."/>
            <person name="Olsen L.C."/>
            <person name="Jubin C."/>
            <person name="Canestro C."/>
            <person name="Bouquet J.M."/>
            <person name="Danks G."/>
            <person name="Poulain J."/>
            <person name="Campsteijn C."/>
            <person name="Adamski M."/>
            <person name="Cross I."/>
            <person name="Yadetie F."/>
            <person name="Muffato M."/>
            <person name="Louis A."/>
            <person name="Butcher S."/>
            <person name="Tsagkogeorga G."/>
            <person name="Konrad A."/>
            <person name="Singh S."/>
            <person name="Jensen M.F."/>
            <person name="Cong E.H."/>
            <person name="Eikeseth-Otteraa H."/>
            <person name="Noel B."/>
            <person name="Anthouard V."/>
            <person name="Porcel B.M."/>
            <person name="Kachouri-Lafond R."/>
            <person name="Nishino A."/>
            <person name="Ugolini M."/>
            <person name="Chourrout P."/>
            <person name="Nishida H."/>
            <person name="Aasland R."/>
            <person name="Huzurbazar S."/>
            <person name="Westhof E."/>
            <person name="Delsuc F."/>
            <person name="Lehrach H."/>
            <person name="Reinhardt R."/>
            <person name="Weissenbach J."/>
            <person name="Roy S.W."/>
            <person name="Artiguenave F."/>
            <person name="Postlethwait J.H."/>
            <person name="Manak J.R."/>
            <person name="Thompson E.M."/>
            <person name="Jaillon O."/>
            <person name="Du Pasquier L."/>
            <person name="Boudinot P."/>
            <person name="Liberles D.A."/>
            <person name="Volff J.N."/>
            <person name="Philippe H."/>
            <person name="Lenhard B."/>
            <person name="Roest Crollius H."/>
            <person name="Wincker P."/>
            <person name="Chourrout D."/>
        </authorList>
    </citation>
    <scope>NUCLEOTIDE SEQUENCE [LARGE SCALE GENOMIC DNA]</scope>
</reference>
<proteinExistence type="predicted"/>